<evidence type="ECO:0000313" key="3">
    <source>
        <dbReference type="Proteomes" id="UP000044841"/>
    </source>
</evidence>
<feature type="region of interest" description="Disordered" evidence="1">
    <location>
        <begin position="1"/>
        <end position="23"/>
    </location>
</feature>
<keyword evidence="3" id="KW-1185">Reference proteome</keyword>
<dbReference type="Proteomes" id="UP000044841">
    <property type="component" value="Unassembled WGS sequence"/>
</dbReference>
<dbReference type="EMBL" id="CYGV01000558">
    <property type="protein sequence ID" value="CUA68883.1"/>
    <property type="molecule type" value="Genomic_DNA"/>
</dbReference>
<proteinExistence type="predicted"/>
<name>A0A0K6FRR7_9AGAM</name>
<gene>
    <name evidence="2" type="ORF">RSOLAG22IIIB_08130</name>
</gene>
<organism evidence="2 3">
    <name type="scientific">Rhizoctonia solani</name>
    <dbReference type="NCBI Taxonomy" id="456999"/>
    <lineage>
        <taxon>Eukaryota</taxon>
        <taxon>Fungi</taxon>
        <taxon>Dikarya</taxon>
        <taxon>Basidiomycota</taxon>
        <taxon>Agaricomycotina</taxon>
        <taxon>Agaricomycetes</taxon>
        <taxon>Cantharellales</taxon>
        <taxon>Ceratobasidiaceae</taxon>
        <taxon>Rhizoctonia</taxon>
    </lineage>
</organism>
<evidence type="ECO:0000313" key="2">
    <source>
        <dbReference type="EMBL" id="CUA68883.1"/>
    </source>
</evidence>
<feature type="compositionally biased region" description="Basic residues" evidence="1">
    <location>
        <begin position="1"/>
        <end position="10"/>
    </location>
</feature>
<sequence length="404" mass="45665">MEAPRNRRNSALRAPPSSSNEQAYEYPIRSLEDIKPAISFATKLRDAVASLCKLEVLLHILAVYLAFVGIPKLYSKVSCRLPVLPQYFTHCTHELGHPRNPVVIPAFIELGELQSRLGYVMEDSTHSSLIAIDMKDSEMALQDLDMLVRDSSISNKELGRNLELFIEEVEATSGGLQQFGNHIWGAVGRTMSENEYTITMLESIYPETPKESSGIISLMSFGQATTATQKKTQDLWLRTTGSFNKTLHELTHQARTSIGSLEMLEISLGNIQDMTVREEDTLRGLEQGFKRRWFPDEKRLGSNSASYMLLLQVQDHCEHALKYTRGVLSKLEELSNGLSDLGSRESIITSSYNISIRTHIENIRNVTERLQHGQVHMKNVEDTYSREKFSPNQPSRIEFWALSG</sequence>
<dbReference type="AlphaFoldDB" id="A0A0K6FRR7"/>
<protein>
    <submittedName>
        <fullName evidence="2">Uncharacterized protein</fullName>
    </submittedName>
</protein>
<evidence type="ECO:0000256" key="1">
    <source>
        <dbReference type="SAM" id="MobiDB-lite"/>
    </source>
</evidence>
<accession>A0A0K6FRR7</accession>
<reference evidence="2 3" key="1">
    <citation type="submission" date="2015-07" db="EMBL/GenBank/DDBJ databases">
        <authorList>
            <person name="Noorani M."/>
        </authorList>
    </citation>
    <scope>NUCLEOTIDE SEQUENCE [LARGE SCALE GENOMIC DNA]</scope>
    <source>
        <strain evidence="2">BBA 69670</strain>
    </source>
</reference>